<reference evidence="4 5" key="1">
    <citation type="submission" date="2023-08" db="EMBL/GenBank/DDBJ databases">
        <authorList>
            <person name="Palmer J.M."/>
        </authorList>
    </citation>
    <scope>NUCLEOTIDE SEQUENCE [LARGE SCALE GENOMIC DNA]</scope>
    <source>
        <strain evidence="4 5">TWF481</strain>
    </source>
</reference>
<sequence>MHLTTALLVPTLVGLASAIALPPADRSVRPGLVGLEKRGWNWAAVAVAPPAQFPPHPGPFANWKHMGCYSNDAGFWYDTGLCACHPPAHAQHFTMDRCFAACKGAGFRYAGIKGTGAAKKCMCTSEDPSDFKFGSLSNCNVPCNEGDHAASKGYLQNYCGGGNTYSVWRDPCFKKYNMKKAFSGYKPAECWWPLHGWWLLAVKDNAVSGDNLSIESCNEACANRGLAYAATYWGTQCYCGGKILQKHIDHHNLNPLNPNQYCNAKCSATAKTAHSTDVKFHQFCGGNGYYSLQFNKELFISDNCEDEEEIPTVTVTLISTYGQAEPTKPPAGDEKTKTIFVTKAVPFTKTLTFFPGKPEPTMEPEDYNKTETVVVTVTGKPVKFVTLYYTITKGVKPSPKPKYDPAKTVLVTTTVEPEEEEEVEETPPPTKITKTITVYWTRGSPSPKPVKTRPGETTKVVRVDPTDAPEPEEPEENPNPKITKTVTIYWTRGRPKPTPYKTKPGEAVKTVEVDDEPEEETKTVRRPAKTVTLTWYSPNGKRPTIPKPSPAGTVYVTKTTKGPEPTNGNPGGKPAEENPDEEKPDEEKPDEEKPDEEKPDEEKPDEEKPDEENPDEENPDNKPTPGGKPAPGPSSTKKPTTKPTDEPEPEEEEGNGKPGGKPSKPKPGDEGPPLDDTLCAAPEGSKYPVGGIKAPAVSCNNDKTVHPKYPFKLYVGPGTAWPKANCPLHYEKKAARLSAACLNACLEQKKDCLKSAAVKKMSGYQNLCEAQDKACQAANAPARLSKVADTYCAKPALPFPKPPKAGGKPGKPDTEDIGYF</sequence>
<accession>A0AAV9WKL0</accession>
<feature type="domain" description="WSC" evidence="3">
    <location>
        <begin position="62"/>
        <end position="171"/>
    </location>
</feature>
<feature type="compositionally biased region" description="Basic and acidic residues" evidence="1">
    <location>
        <begin position="453"/>
        <end position="465"/>
    </location>
</feature>
<dbReference type="Proteomes" id="UP001370758">
    <property type="component" value="Unassembled WGS sequence"/>
</dbReference>
<feature type="compositionally biased region" description="Acidic residues" evidence="1">
    <location>
        <begin position="577"/>
        <end position="618"/>
    </location>
</feature>
<feature type="region of interest" description="Disordered" evidence="1">
    <location>
        <begin position="441"/>
        <end position="687"/>
    </location>
</feature>
<comment type="caution">
    <text evidence="4">The sequence shown here is derived from an EMBL/GenBank/DDBJ whole genome shotgun (WGS) entry which is preliminary data.</text>
</comment>
<feature type="chain" id="PRO_5043497131" description="WSC domain-containing protein" evidence="2">
    <location>
        <begin position="19"/>
        <end position="820"/>
    </location>
</feature>
<feature type="compositionally biased region" description="Low complexity" evidence="1">
    <location>
        <begin position="633"/>
        <end position="642"/>
    </location>
</feature>
<name>A0AAV9WKL0_9PEZI</name>
<evidence type="ECO:0000256" key="1">
    <source>
        <dbReference type="SAM" id="MobiDB-lite"/>
    </source>
</evidence>
<keyword evidence="5" id="KW-1185">Reference proteome</keyword>
<dbReference type="PROSITE" id="PS51212">
    <property type="entry name" value="WSC"/>
    <property type="match status" value="2"/>
</dbReference>
<evidence type="ECO:0000313" key="4">
    <source>
        <dbReference type="EMBL" id="KAK6509349.1"/>
    </source>
</evidence>
<dbReference type="EMBL" id="JAVHJL010000002">
    <property type="protein sequence ID" value="KAK6509349.1"/>
    <property type="molecule type" value="Genomic_DNA"/>
</dbReference>
<feature type="domain" description="WSC" evidence="3">
    <location>
        <begin position="184"/>
        <end position="296"/>
    </location>
</feature>
<feature type="signal peptide" evidence="2">
    <location>
        <begin position="1"/>
        <end position="18"/>
    </location>
</feature>
<gene>
    <name evidence="4" type="ORF">TWF481_004101</name>
</gene>
<keyword evidence="2" id="KW-0732">Signal</keyword>
<feature type="compositionally biased region" description="Basic and acidic residues" evidence="1">
    <location>
        <begin position="503"/>
        <end position="512"/>
    </location>
</feature>
<feature type="region of interest" description="Disordered" evidence="1">
    <location>
        <begin position="798"/>
        <end position="820"/>
    </location>
</feature>
<dbReference type="AlphaFoldDB" id="A0AAV9WKL0"/>
<evidence type="ECO:0000256" key="2">
    <source>
        <dbReference type="SAM" id="SignalP"/>
    </source>
</evidence>
<protein>
    <recommendedName>
        <fullName evidence="3">WSC domain-containing protein</fullName>
    </recommendedName>
</protein>
<feature type="compositionally biased region" description="Acidic residues" evidence="1">
    <location>
        <begin position="467"/>
        <end position="476"/>
    </location>
</feature>
<organism evidence="4 5">
    <name type="scientific">Arthrobotrys musiformis</name>
    <dbReference type="NCBI Taxonomy" id="47236"/>
    <lineage>
        <taxon>Eukaryota</taxon>
        <taxon>Fungi</taxon>
        <taxon>Dikarya</taxon>
        <taxon>Ascomycota</taxon>
        <taxon>Pezizomycotina</taxon>
        <taxon>Orbiliomycetes</taxon>
        <taxon>Orbiliales</taxon>
        <taxon>Orbiliaceae</taxon>
        <taxon>Arthrobotrys</taxon>
    </lineage>
</organism>
<dbReference type="Pfam" id="PF01822">
    <property type="entry name" value="WSC"/>
    <property type="match status" value="1"/>
</dbReference>
<dbReference type="InterPro" id="IPR002889">
    <property type="entry name" value="WSC_carb-bd"/>
</dbReference>
<proteinExistence type="predicted"/>
<evidence type="ECO:0000313" key="5">
    <source>
        <dbReference type="Proteomes" id="UP001370758"/>
    </source>
</evidence>
<evidence type="ECO:0000259" key="3">
    <source>
        <dbReference type="PROSITE" id="PS51212"/>
    </source>
</evidence>